<dbReference type="InterPro" id="IPR008278">
    <property type="entry name" value="4-PPantetheinyl_Trfase_dom"/>
</dbReference>
<keyword evidence="5" id="KW-1185">Reference proteome</keyword>
<reference evidence="5" key="1">
    <citation type="submission" date="2016-11" db="EMBL/GenBank/DDBJ databases">
        <authorList>
            <person name="Varghese N."/>
            <person name="Submissions S."/>
        </authorList>
    </citation>
    <scope>NUCLEOTIDE SEQUENCE [LARGE SCALE GENOMIC DNA]</scope>
    <source>
        <strain evidence="5">DSM 3071</strain>
    </source>
</reference>
<dbReference type="Gene3D" id="3.90.470.20">
    <property type="entry name" value="4'-phosphopantetheinyl transferase domain"/>
    <property type="match status" value="1"/>
</dbReference>
<organism evidence="4 5">
    <name type="scientific">Butyrivibrio fibrisolvens DSM 3071</name>
    <dbReference type="NCBI Taxonomy" id="1121131"/>
    <lineage>
        <taxon>Bacteria</taxon>
        <taxon>Bacillati</taxon>
        <taxon>Bacillota</taxon>
        <taxon>Clostridia</taxon>
        <taxon>Lachnospirales</taxon>
        <taxon>Lachnospiraceae</taxon>
        <taxon>Butyrivibrio</taxon>
    </lineage>
</organism>
<dbReference type="OrthoDB" id="9808281at2"/>
<dbReference type="InterPro" id="IPR037143">
    <property type="entry name" value="4-PPantetheinyl_Trfase_dom_sf"/>
</dbReference>
<gene>
    <name evidence="4" type="ORF">SAMN02745229_01538</name>
</gene>
<dbReference type="RefSeq" id="WP_073386777.1">
    <property type="nucleotide sequence ID" value="NZ_FQXK01000011.1"/>
</dbReference>
<keyword evidence="2 4" id="KW-0808">Transferase</keyword>
<dbReference type="STRING" id="1121131.SAMN02745229_01538"/>
<comment type="similarity">
    <text evidence="1">Belongs to the P-Pant transferase superfamily. Gsp/Sfp/HetI/AcpT family.</text>
</comment>
<name>A0A1M5YJ30_BUTFI</name>
<dbReference type="SUPFAM" id="SSF56214">
    <property type="entry name" value="4'-phosphopantetheinyl transferase"/>
    <property type="match status" value="2"/>
</dbReference>
<dbReference type="GO" id="GO:0000287">
    <property type="term" value="F:magnesium ion binding"/>
    <property type="evidence" value="ECO:0007669"/>
    <property type="project" value="InterPro"/>
</dbReference>
<dbReference type="Proteomes" id="UP000184278">
    <property type="component" value="Unassembled WGS sequence"/>
</dbReference>
<dbReference type="AlphaFoldDB" id="A0A1M5YJ30"/>
<dbReference type="PANTHER" id="PTHR12215:SF10">
    <property type="entry name" value="L-AMINOADIPATE-SEMIALDEHYDE DEHYDROGENASE-PHOSPHOPANTETHEINYL TRANSFERASE"/>
    <property type="match status" value="1"/>
</dbReference>
<evidence type="ECO:0000256" key="1">
    <source>
        <dbReference type="ARBA" id="ARBA00010990"/>
    </source>
</evidence>
<dbReference type="GO" id="GO:0019878">
    <property type="term" value="P:lysine biosynthetic process via aminoadipic acid"/>
    <property type="evidence" value="ECO:0007669"/>
    <property type="project" value="TreeGrafter"/>
</dbReference>
<accession>A0A1M5YJ30</accession>
<dbReference type="InterPro" id="IPR050559">
    <property type="entry name" value="P-Pant_transferase_sf"/>
</dbReference>
<feature type="domain" description="4'-phosphopantetheinyl transferase" evidence="3">
    <location>
        <begin position="150"/>
        <end position="221"/>
    </location>
</feature>
<dbReference type="GO" id="GO:0005829">
    <property type="term" value="C:cytosol"/>
    <property type="evidence" value="ECO:0007669"/>
    <property type="project" value="TreeGrafter"/>
</dbReference>
<evidence type="ECO:0000256" key="2">
    <source>
        <dbReference type="ARBA" id="ARBA00022679"/>
    </source>
</evidence>
<dbReference type="EMBL" id="FQXK01000011">
    <property type="protein sequence ID" value="SHI11944.1"/>
    <property type="molecule type" value="Genomic_DNA"/>
</dbReference>
<sequence>MSNMKTYYSNINNFKDSTQEMAGAGFEVRYASFLERISDERKEHLMRFKNEDDRLRSMAGTLILTYIINNIHKDDIKESSILESNDAIFLLEGVKENDFSDLTNPIFPLNITSEESGKPYLIDAPDIRFSISHSGLYAAVVVTDSSECDRIGIDIQAKDRKDILKIAKRFYTEFENDLIARAESDLEKEDIFYQIWSVKEAFIKCNGKGLSYGISNFNADIERELITDLEGNVLATLKKQPCPDGYVCYVCTQ</sequence>
<protein>
    <submittedName>
        <fullName evidence="4">4'-phosphopantetheinyl transferase superfamily protein</fullName>
    </submittedName>
</protein>
<evidence type="ECO:0000313" key="5">
    <source>
        <dbReference type="Proteomes" id="UP000184278"/>
    </source>
</evidence>
<proteinExistence type="inferred from homology"/>
<evidence type="ECO:0000259" key="3">
    <source>
        <dbReference type="Pfam" id="PF01648"/>
    </source>
</evidence>
<dbReference type="Pfam" id="PF01648">
    <property type="entry name" value="ACPS"/>
    <property type="match status" value="1"/>
</dbReference>
<dbReference type="GeneID" id="89508690"/>
<evidence type="ECO:0000313" key="4">
    <source>
        <dbReference type="EMBL" id="SHI11944.1"/>
    </source>
</evidence>
<dbReference type="GO" id="GO:0008897">
    <property type="term" value="F:holo-[acyl-carrier-protein] synthase activity"/>
    <property type="evidence" value="ECO:0007669"/>
    <property type="project" value="InterPro"/>
</dbReference>
<dbReference type="PANTHER" id="PTHR12215">
    <property type="entry name" value="PHOSPHOPANTETHEINE TRANSFERASE"/>
    <property type="match status" value="1"/>
</dbReference>